<accession>A0A098QU70</accession>
<dbReference type="InterPro" id="IPR010982">
    <property type="entry name" value="Lambda_DNA-bd_dom_sf"/>
</dbReference>
<dbReference type="eggNOG" id="COG1396">
    <property type="taxonomic scope" value="Bacteria"/>
</dbReference>
<evidence type="ECO:0000256" key="1">
    <source>
        <dbReference type="SAM" id="Coils"/>
    </source>
</evidence>
<feature type="coiled-coil region" evidence="1">
    <location>
        <begin position="11"/>
        <end position="38"/>
    </location>
</feature>
<dbReference type="AlphaFoldDB" id="A0A098QU70"/>
<sequence>MKMDSTNYETYKKDLLKNESVRIEYEKLEEEFILAKEVMELRKEKNLTQTELAKEVGTSQPAIARLESGNYKNLSLKFLRKVAEALGAVPEVHIKKKVG</sequence>
<dbReference type="Proteomes" id="UP000029692">
    <property type="component" value="Unassembled WGS sequence"/>
</dbReference>
<evidence type="ECO:0000259" key="2">
    <source>
        <dbReference type="PROSITE" id="PS50943"/>
    </source>
</evidence>
<organism evidence="3 4">
    <name type="scientific">Spirochaeta lutea</name>
    <dbReference type="NCBI Taxonomy" id="1480694"/>
    <lineage>
        <taxon>Bacteria</taxon>
        <taxon>Pseudomonadati</taxon>
        <taxon>Spirochaetota</taxon>
        <taxon>Spirochaetia</taxon>
        <taxon>Spirochaetales</taxon>
        <taxon>Spirochaetaceae</taxon>
        <taxon>Spirochaeta</taxon>
    </lineage>
</organism>
<proteinExistence type="predicted"/>
<dbReference type="EMBL" id="JNUP01000069">
    <property type="protein sequence ID" value="KGE71146.1"/>
    <property type="molecule type" value="Genomic_DNA"/>
</dbReference>
<dbReference type="GO" id="GO:0003677">
    <property type="term" value="F:DNA binding"/>
    <property type="evidence" value="ECO:0007669"/>
    <property type="project" value="InterPro"/>
</dbReference>
<feature type="domain" description="HTH cro/C1-type" evidence="2">
    <location>
        <begin position="40"/>
        <end position="92"/>
    </location>
</feature>
<dbReference type="Gene3D" id="1.10.260.40">
    <property type="entry name" value="lambda repressor-like DNA-binding domains"/>
    <property type="match status" value="1"/>
</dbReference>
<evidence type="ECO:0000313" key="4">
    <source>
        <dbReference type="Proteomes" id="UP000029692"/>
    </source>
</evidence>
<dbReference type="SUPFAM" id="SSF47413">
    <property type="entry name" value="lambda repressor-like DNA-binding domains"/>
    <property type="match status" value="1"/>
</dbReference>
<reference evidence="3 4" key="1">
    <citation type="submission" date="2014-05" db="EMBL/GenBank/DDBJ databases">
        <title>De novo Genome Sequence of Spirocheata sp.</title>
        <authorList>
            <person name="Shivani Y."/>
            <person name="Subhash Y."/>
            <person name="Tushar L."/>
            <person name="Sasikala C."/>
            <person name="Ramana C.V."/>
        </authorList>
    </citation>
    <scope>NUCLEOTIDE SEQUENCE [LARGE SCALE GENOMIC DNA]</scope>
    <source>
        <strain evidence="3 4">JC230</strain>
    </source>
</reference>
<dbReference type="InterPro" id="IPR001387">
    <property type="entry name" value="Cro/C1-type_HTH"/>
</dbReference>
<dbReference type="SMART" id="SM00530">
    <property type="entry name" value="HTH_XRE"/>
    <property type="match status" value="1"/>
</dbReference>
<name>A0A098QU70_9SPIO</name>
<evidence type="ECO:0000313" key="3">
    <source>
        <dbReference type="EMBL" id="KGE71146.1"/>
    </source>
</evidence>
<dbReference type="STRING" id="1480694.DC28_12940"/>
<gene>
    <name evidence="3" type="ORF">DC28_12940</name>
</gene>
<dbReference type="CDD" id="cd00093">
    <property type="entry name" value="HTH_XRE"/>
    <property type="match status" value="1"/>
</dbReference>
<dbReference type="PROSITE" id="PS50943">
    <property type="entry name" value="HTH_CROC1"/>
    <property type="match status" value="1"/>
</dbReference>
<dbReference type="Pfam" id="PF01381">
    <property type="entry name" value="HTH_3"/>
    <property type="match status" value="1"/>
</dbReference>
<keyword evidence="4" id="KW-1185">Reference proteome</keyword>
<protein>
    <submittedName>
        <fullName evidence="3">XRE family transcriptional regulator</fullName>
    </submittedName>
</protein>
<comment type="caution">
    <text evidence="3">The sequence shown here is derived from an EMBL/GenBank/DDBJ whole genome shotgun (WGS) entry which is preliminary data.</text>
</comment>
<keyword evidence="1" id="KW-0175">Coiled coil</keyword>